<dbReference type="Proteomes" id="UP000565711">
    <property type="component" value="Unassembled WGS sequence"/>
</dbReference>
<name>A0A846Y092_9NOCA</name>
<feature type="signal peptide" evidence="2">
    <location>
        <begin position="1"/>
        <end position="19"/>
    </location>
</feature>
<dbReference type="AlphaFoldDB" id="A0A846Y092"/>
<evidence type="ECO:0000256" key="2">
    <source>
        <dbReference type="SAM" id="SignalP"/>
    </source>
</evidence>
<dbReference type="Gene3D" id="2.40.128.540">
    <property type="entry name" value="Domain of unknown function DUF4822"/>
    <property type="match status" value="1"/>
</dbReference>
<dbReference type="EMBL" id="JAAXOP010000013">
    <property type="protein sequence ID" value="NKY52703.1"/>
    <property type="molecule type" value="Genomic_DNA"/>
</dbReference>
<keyword evidence="5" id="KW-1185">Reference proteome</keyword>
<evidence type="ECO:0000259" key="3">
    <source>
        <dbReference type="Pfam" id="PF16103"/>
    </source>
</evidence>
<evidence type="ECO:0000256" key="1">
    <source>
        <dbReference type="SAM" id="MobiDB-lite"/>
    </source>
</evidence>
<evidence type="ECO:0000313" key="5">
    <source>
        <dbReference type="Proteomes" id="UP000565711"/>
    </source>
</evidence>
<accession>A0A846Y092</accession>
<feature type="region of interest" description="Disordered" evidence="1">
    <location>
        <begin position="24"/>
        <end position="69"/>
    </location>
</feature>
<comment type="caution">
    <text evidence="4">The sequence shown here is derived from an EMBL/GenBank/DDBJ whole genome shotgun (WGS) entry which is preliminary data.</text>
</comment>
<dbReference type="InterPro" id="IPR032247">
    <property type="entry name" value="DUF4822"/>
</dbReference>
<keyword evidence="2" id="KW-0732">Signal</keyword>
<dbReference type="RefSeq" id="WP_067874384.1">
    <property type="nucleotide sequence ID" value="NZ_JAAXOP010000013.1"/>
</dbReference>
<feature type="compositionally biased region" description="Low complexity" evidence="1">
    <location>
        <begin position="28"/>
        <end position="53"/>
    </location>
</feature>
<reference evidence="4 5" key="1">
    <citation type="submission" date="2020-04" db="EMBL/GenBank/DDBJ databases">
        <title>MicrobeNet Type strains.</title>
        <authorList>
            <person name="Nicholson A.C."/>
        </authorList>
    </citation>
    <scope>NUCLEOTIDE SEQUENCE [LARGE SCALE GENOMIC DNA]</scope>
    <source>
        <strain evidence="4 5">JCM 12354</strain>
    </source>
</reference>
<evidence type="ECO:0000313" key="4">
    <source>
        <dbReference type="EMBL" id="NKY52703.1"/>
    </source>
</evidence>
<dbReference type="PROSITE" id="PS51257">
    <property type="entry name" value="PROKAR_LIPOPROTEIN"/>
    <property type="match status" value="1"/>
</dbReference>
<proteinExistence type="predicted"/>
<dbReference type="Pfam" id="PF16103">
    <property type="entry name" value="DUF4822"/>
    <property type="match status" value="1"/>
</dbReference>
<feature type="chain" id="PRO_5038337189" evidence="2">
    <location>
        <begin position="20"/>
        <end position="170"/>
    </location>
</feature>
<feature type="domain" description="DUF4822" evidence="3">
    <location>
        <begin position="49"/>
        <end position="168"/>
    </location>
</feature>
<protein>
    <submittedName>
        <fullName evidence="4">DUF4822 domain-containing protein</fullName>
    </submittedName>
</protein>
<gene>
    <name evidence="4" type="ORF">HGA08_21085</name>
</gene>
<organism evidence="4 5">
    <name type="scientific">Nocardia vermiculata</name>
    <dbReference type="NCBI Taxonomy" id="257274"/>
    <lineage>
        <taxon>Bacteria</taxon>
        <taxon>Bacillati</taxon>
        <taxon>Actinomycetota</taxon>
        <taxon>Actinomycetes</taxon>
        <taxon>Mycobacteriales</taxon>
        <taxon>Nocardiaceae</taxon>
        <taxon>Nocardia</taxon>
    </lineage>
</organism>
<sequence>MKKLAVALTALVAAGVLGACGTGGDSGGTTSTPPATTSQSSSQGTPSASLSSTPWETTSARDASGAPVPLTDAEVSNYVGFAYFKPNGTFTMYTLDDAPKMHGDWSVTPDGTTRTIVAKTDDGAEQFRRDSDIVALNSKEFTYRVYPNQDDEAVFFDIVHTPTDHQEPAN</sequence>